<keyword evidence="1" id="KW-0963">Cytoplasm</keyword>
<dbReference type="RefSeq" id="WP_088713632.1">
    <property type="nucleotide sequence ID" value="NZ_JAGSGB010000003.1"/>
</dbReference>
<evidence type="ECO:0000313" key="7">
    <source>
        <dbReference type="Proteomes" id="UP000824621"/>
    </source>
</evidence>
<dbReference type="CDD" id="cd00498">
    <property type="entry name" value="Hsp33"/>
    <property type="match status" value="1"/>
</dbReference>
<sequence length="300" mass="32900">MEFAGGIELDQRTEDIVLGFTIPARSGRGRLMRLGDSLNVVLSAHDYPPRLAKLLGEAIILTGLIGSALKGNEGQTTVQARAEGGLVDLLVCDYRAGEVRGYLSFEPEAADLPEGAPLSEIFGTGYLAVTIDPSDGRERYQGIVDLKGDTLAEAAERYFQSSEQIPTILRADVRFGADGWHAGGMLLQHLGRKEEGGPRLHVENEREDWAHLEALGSTVTAEELSDPGLTFPELLWRLFNEDEVRIIPPVPISRGCRCSVPMIEERLSTLPGDQKAEIRDEDGLVRVDCEFCSRQFAVRV</sequence>
<comment type="caution">
    <text evidence="6">The sequence shown here is derived from an EMBL/GenBank/DDBJ whole genome shotgun (WGS) entry which is preliminary data.</text>
</comment>
<dbReference type="PIRSF" id="PIRSF005261">
    <property type="entry name" value="Heat_shock_Hsp33"/>
    <property type="match status" value="1"/>
</dbReference>
<dbReference type="SUPFAM" id="SSF118352">
    <property type="entry name" value="HSP33 redox switch-like"/>
    <property type="match status" value="1"/>
</dbReference>
<dbReference type="Pfam" id="PF01430">
    <property type="entry name" value="HSP33"/>
    <property type="match status" value="1"/>
</dbReference>
<name>A0ABS7WMS0_9SPHN</name>
<dbReference type="Gene3D" id="3.90.1280.10">
    <property type="entry name" value="HSP33 redox switch-like"/>
    <property type="match status" value="1"/>
</dbReference>
<dbReference type="InterPro" id="IPR016154">
    <property type="entry name" value="Heat_shock_Hsp33_C"/>
</dbReference>
<keyword evidence="2" id="KW-0862">Zinc</keyword>
<dbReference type="Proteomes" id="UP000824621">
    <property type="component" value="Unassembled WGS sequence"/>
</dbReference>
<dbReference type="SUPFAM" id="SSF64397">
    <property type="entry name" value="Hsp33 domain"/>
    <property type="match status" value="1"/>
</dbReference>
<evidence type="ECO:0000256" key="1">
    <source>
        <dbReference type="ARBA" id="ARBA00022490"/>
    </source>
</evidence>
<accession>A0ABS7WMS0</accession>
<dbReference type="PANTHER" id="PTHR30111">
    <property type="entry name" value="33 KDA CHAPERONIN"/>
    <property type="match status" value="1"/>
</dbReference>
<dbReference type="InterPro" id="IPR023212">
    <property type="entry name" value="Hsp33_helix_hairpin_bin_dom_sf"/>
</dbReference>
<gene>
    <name evidence="6" type="ORF">KCN53_13800</name>
</gene>
<evidence type="ECO:0000256" key="3">
    <source>
        <dbReference type="ARBA" id="ARBA00023157"/>
    </source>
</evidence>
<keyword evidence="3" id="KW-1015">Disulfide bond</keyword>
<evidence type="ECO:0000256" key="2">
    <source>
        <dbReference type="ARBA" id="ARBA00022833"/>
    </source>
</evidence>
<dbReference type="EMBL" id="JAGSGB010000003">
    <property type="protein sequence ID" value="MBZ6379703.1"/>
    <property type="molecule type" value="Genomic_DNA"/>
</dbReference>
<keyword evidence="5" id="KW-0676">Redox-active center</keyword>
<dbReference type="InterPro" id="IPR016153">
    <property type="entry name" value="Heat_shock_Hsp33_N"/>
</dbReference>
<keyword evidence="7" id="KW-1185">Reference proteome</keyword>
<dbReference type="PANTHER" id="PTHR30111:SF1">
    <property type="entry name" value="33 KDA CHAPERONIN"/>
    <property type="match status" value="1"/>
</dbReference>
<dbReference type="InterPro" id="IPR000397">
    <property type="entry name" value="Heat_shock_Hsp33"/>
</dbReference>
<reference evidence="6 7" key="1">
    <citation type="submission" date="2021-04" db="EMBL/GenBank/DDBJ databases">
        <authorList>
            <person name="Pira H."/>
            <person name="Risdian C."/>
            <person name="Wink J."/>
        </authorList>
    </citation>
    <scope>NUCLEOTIDE SEQUENCE [LARGE SCALE GENOMIC DNA]</scope>
    <source>
        <strain evidence="6 7">DSM 107782</strain>
    </source>
</reference>
<proteinExistence type="predicted"/>
<dbReference type="Gene3D" id="1.10.287.480">
    <property type="entry name" value="helix hairpin bin"/>
    <property type="match status" value="1"/>
</dbReference>
<evidence type="ECO:0000256" key="5">
    <source>
        <dbReference type="ARBA" id="ARBA00023284"/>
    </source>
</evidence>
<evidence type="ECO:0000313" key="6">
    <source>
        <dbReference type="EMBL" id="MBZ6379703.1"/>
    </source>
</evidence>
<protein>
    <submittedName>
        <fullName evidence="6">Hsp33 family molecular chaperone HslO</fullName>
    </submittedName>
</protein>
<keyword evidence="4" id="KW-0143">Chaperone</keyword>
<organism evidence="6 7">
    <name type="scientific">Pacificimonas aurantium</name>
    <dbReference type="NCBI Taxonomy" id="1250540"/>
    <lineage>
        <taxon>Bacteria</taxon>
        <taxon>Pseudomonadati</taxon>
        <taxon>Pseudomonadota</taxon>
        <taxon>Alphaproteobacteria</taxon>
        <taxon>Sphingomonadales</taxon>
        <taxon>Sphingosinicellaceae</taxon>
        <taxon>Pacificimonas</taxon>
    </lineage>
</organism>
<evidence type="ECO:0000256" key="4">
    <source>
        <dbReference type="ARBA" id="ARBA00023186"/>
    </source>
</evidence>
<dbReference type="Gene3D" id="3.55.30.10">
    <property type="entry name" value="Hsp33 domain"/>
    <property type="match status" value="1"/>
</dbReference>